<keyword evidence="1" id="KW-0812">Transmembrane</keyword>
<evidence type="ECO:0008006" key="5">
    <source>
        <dbReference type="Google" id="ProtNLM"/>
    </source>
</evidence>
<protein>
    <recommendedName>
        <fullName evidence="5">HupE / UreJ protein</fullName>
    </recommendedName>
</protein>
<dbReference type="RefSeq" id="WP_168659684.1">
    <property type="nucleotide sequence ID" value="NZ_CP051180.1"/>
</dbReference>
<evidence type="ECO:0000256" key="2">
    <source>
        <dbReference type="SAM" id="SignalP"/>
    </source>
</evidence>
<evidence type="ECO:0000256" key="1">
    <source>
        <dbReference type="SAM" id="Phobius"/>
    </source>
</evidence>
<reference evidence="3 4" key="1">
    <citation type="submission" date="2020-04" db="EMBL/GenBank/DDBJ databases">
        <title>Ferrimonas sp. S7 isolated from sea water.</title>
        <authorList>
            <person name="Bae S.S."/>
            <person name="Baek K."/>
        </authorList>
    </citation>
    <scope>NUCLEOTIDE SEQUENCE [LARGE SCALE GENOMIC DNA]</scope>
    <source>
        <strain evidence="3 4">S7</strain>
    </source>
</reference>
<keyword evidence="1" id="KW-1133">Transmembrane helix</keyword>
<name>A0A6H1UF50_9GAMM</name>
<sequence>MQRVILALSASLLPLTASAHEGHGAFGLFHHASDLMPIVAVAAVAWIGWRFIKR</sequence>
<evidence type="ECO:0000313" key="3">
    <source>
        <dbReference type="EMBL" id="QIZ76422.1"/>
    </source>
</evidence>
<accession>A0A6H1UF50</accession>
<dbReference type="AlphaFoldDB" id="A0A6H1UF50"/>
<proteinExistence type="predicted"/>
<dbReference type="KEGG" id="fes:HER31_05835"/>
<keyword evidence="1" id="KW-0472">Membrane</keyword>
<feature type="chain" id="PRO_5026069879" description="HupE / UreJ protein" evidence="2">
    <location>
        <begin position="20"/>
        <end position="54"/>
    </location>
</feature>
<dbReference type="Proteomes" id="UP000501602">
    <property type="component" value="Chromosome"/>
</dbReference>
<feature type="signal peptide" evidence="2">
    <location>
        <begin position="1"/>
        <end position="19"/>
    </location>
</feature>
<evidence type="ECO:0000313" key="4">
    <source>
        <dbReference type="Proteomes" id="UP000501602"/>
    </source>
</evidence>
<organism evidence="3 4">
    <name type="scientific">Ferrimonas lipolytica</name>
    <dbReference type="NCBI Taxonomy" id="2724191"/>
    <lineage>
        <taxon>Bacteria</taxon>
        <taxon>Pseudomonadati</taxon>
        <taxon>Pseudomonadota</taxon>
        <taxon>Gammaproteobacteria</taxon>
        <taxon>Alteromonadales</taxon>
        <taxon>Ferrimonadaceae</taxon>
        <taxon>Ferrimonas</taxon>
    </lineage>
</organism>
<feature type="transmembrane region" description="Helical" evidence="1">
    <location>
        <begin position="35"/>
        <end position="52"/>
    </location>
</feature>
<keyword evidence="2" id="KW-0732">Signal</keyword>
<keyword evidence="4" id="KW-1185">Reference proteome</keyword>
<gene>
    <name evidence="3" type="ORF">HER31_05835</name>
</gene>
<dbReference type="EMBL" id="CP051180">
    <property type="protein sequence ID" value="QIZ76422.1"/>
    <property type="molecule type" value="Genomic_DNA"/>
</dbReference>